<name>A0A3M8WBU2_9ACTN</name>
<organism evidence="1 2">
    <name type="scientific">Streptomyces botrytidirepellens</name>
    <dbReference type="NCBI Taxonomy" id="2486417"/>
    <lineage>
        <taxon>Bacteria</taxon>
        <taxon>Bacillati</taxon>
        <taxon>Actinomycetota</taxon>
        <taxon>Actinomycetes</taxon>
        <taxon>Kitasatosporales</taxon>
        <taxon>Streptomycetaceae</taxon>
        <taxon>Streptomyces</taxon>
    </lineage>
</organism>
<reference evidence="1 2" key="1">
    <citation type="submission" date="2018-11" db="EMBL/GenBank/DDBJ databases">
        <title>The Potential of Streptomyces as Biocontrol Agents against the Tomato grey mould, Botrytis cinerea (Gray mold) Frontiers in Microbiology.</title>
        <authorList>
            <person name="Li D."/>
        </authorList>
    </citation>
    <scope>NUCLEOTIDE SEQUENCE [LARGE SCALE GENOMIC DNA]</scope>
    <source>
        <strain evidence="1 2">NEAU-LD23</strain>
    </source>
</reference>
<evidence type="ECO:0000313" key="1">
    <source>
        <dbReference type="EMBL" id="RNG26201.1"/>
    </source>
</evidence>
<dbReference type="AlphaFoldDB" id="A0A3M8WBU2"/>
<evidence type="ECO:0000313" key="2">
    <source>
        <dbReference type="Proteomes" id="UP000275401"/>
    </source>
</evidence>
<dbReference type="Proteomes" id="UP000275401">
    <property type="component" value="Unassembled WGS sequence"/>
</dbReference>
<keyword evidence="2" id="KW-1185">Reference proteome</keyword>
<dbReference type="EMBL" id="RIBZ01000204">
    <property type="protein sequence ID" value="RNG26201.1"/>
    <property type="molecule type" value="Genomic_DNA"/>
</dbReference>
<sequence length="94" mass="10308">MSAQPEHRNERRIAAIPHTINAIGDALSGAQRALFYSEVLAAEEDDVPGVMRRWWKTAMLDRAPGAEDSRANAAAGRRLLSVDDLADRLEAPAR</sequence>
<dbReference type="RefSeq" id="WP_123100590.1">
    <property type="nucleotide sequence ID" value="NZ_RIBZ01000204.1"/>
</dbReference>
<gene>
    <name evidence="1" type="ORF">EEJ42_15905</name>
</gene>
<accession>A0A3M8WBU2</accession>
<protein>
    <submittedName>
        <fullName evidence="1">Uncharacterized protein</fullName>
    </submittedName>
</protein>
<proteinExistence type="predicted"/>
<comment type="caution">
    <text evidence="1">The sequence shown here is derived from an EMBL/GenBank/DDBJ whole genome shotgun (WGS) entry which is preliminary data.</text>
</comment>